<dbReference type="AlphaFoldDB" id="A0A179S855"/>
<sequence>MSAPASKPARPAKQPISDSWMLLSASMRAIDRIGCGKRAGKHPRKAANAAINRIYDIPREVCEGVLTPGDAALEMLRIEITLKRRAPQPATAPAAETSSDAVREPHEPIVHYDPDPPVIVPMDFHDSPEDRAAVRKAREARDA</sequence>
<evidence type="ECO:0000313" key="3">
    <source>
        <dbReference type="Proteomes" id="UP000078316"/>
    </source>
</evidence>
<dbReference type="RefSeq" id="WP_064504186.1">
    <property type="nucleotide sequence ID" value="NZ_LWHQ01000038.1"/>
</dbReference>
<evidence type="ECO:0000313" key="2">
    <source>
        <dbReference type="EMBL" id="OAS22528.1"/>
    </source>
</evidence>
<protein>
    <submittedName>
        <fullName evidence="2">Uncharacterized protein</fullName>
    </submittedName>
</protein>
<name>A0A179S855_9HYPH</name>
<dbReference type="Proteomes" id="UP000078316">
    <property type="component" value="Unassembled WGS sequence"/>
</dbReference>
<feature type="region of interest" description="Disordered" evidence="1">
    <location>
        <begin position="84"/>
        <end position="143"/>
    </location>
</feature>
<reference evidence="2 3" key="1">
    <citation type="submission" date="2016-04" db="EMBL/GenBank/DDBJ databases">
        <authorList>
            <person name="Evans L.H."/>
            <person name="Alamgir A."/>
            <person name="Owens N."/>
            <person name="Weber N.D."/>
            <person name="Virtaneva K."/>
            <person name="Barbian K."/>
            <person name="Babar A."/>
            <person name="Rosenke K."/>
        </authorList>
    </citation>
    <scope>NUCLEOTIDE SEQUENCE [LARGE SCALE GENOMIC DNA]</scope>
    <source>
        <strain evidence="2 3">PMB02</strain>
    </source>
</reference>
<dbReference type="STRING" id="427683.A5481_19230"/>
<accession>A0A179S855</accession>
<comment type="caution">
    <text evidence="2">The sequence shown here is derived from an EMBL/GenBank/DDBJ whole genome shotgun (WGS) entry which is preliminary data.</text>
</comment>
<organism evidence="2 3">
    <name type="scientific">Methylobacterium platani</name>
    <dbReference type="NCBI Taxonomy" id="427683"/>
    <lineage>
        <taxon>Bacteria</taxon>
        <taxon>Pseudomonadati</taxon>
        <taxon>Pseudomonadota</taxon>
        <taxon>Alphaproteobacteria</taxon>
        <taxon>Hyphomicrobiales</taxon>
        <taxon>Methylobacteriaceae</taxon>
        <taxon>Methylobacterium</taxon>
    </lineage>
</organism>
<gene>
    <name evidence="2" type="ORF">A5481_19230</name>
</gene>
<dbReference type="EMBL" id="LWHQ01000038">
    <property type="protein sequence ID" value="OAS22528.1"/>
    <property type="molecule type" value="Genomic_DNA"/>
</dbReference>
<proteinExistence type="predicted"/>
<evidence type="ECO:0000256" key="1">
    <source>
        <dbReference type="SAM" id="MobiDB-lite"/>
    </source>
</evidence>
<feature type="compositionally biased region" description="Basic and acidic residues" evidence="1">
    <location>
        <begin position="101"/>
        <end position="114"/>
    </location>
</feature>
<feature type="compositionally biased region" description="Basic and acidic residues" evidence="1">
    <location>
        <begin position="123"/>
        <end position="143"/>
    </location>
</feature>